<keyword evidence="4 10" id="KW-1133">Transmembrane helix</keyword>
<dbReference type="Gene3D" id="1.20.1070.10">
    <property type="entry name" value="Rhodopsin 7-helix transmembrane proteins"/>
    <property type="match status" value="1"/>
</dbReference>
<feature type="non-terminal residue" evidence="12">
    <location>
        <position position="317"/>
    </location>
</feature>
<dbReference type="Proteomes" id="UP000812440">
    <property type="component" value="Chromosome 8_10"/>
</dbReference>
<keyword evidence="10" id="KW-0716">Sensory transduction</keyword>
<keyword evidence="3 9" id="KW-0812">Transmembrane</keyword>
<evidence type="ECO:0000256" key="9">
    <source>
        <dbReference type="RuleBase" id="RU000688"/>
    </source>
</evidence>
<dbReference type="InterPro" id="IPR000276">
    <property type="entry name" value="GPCR_Rhodpsn"/>
</dbReference>
<comment type="subcellular location">
    <subcellularLocation>
        <location evidence="1 10">Cell membrane</location>
        <topology evidence="1 10">Multi-pass membrane protein</topology>
    </subcellularLocation>
</comment>
<keyword evidence="13" id="KW-1185">Reference proteome</keyword>
<dbReference type="FunFam" id="1.20.1070.10:FF:000015">
    <property type="entry name" value="Olfactory receptor"/>
    <property type="match status" value="1"/>
</dbReference>
<keyword evidence="8 9" id="KW-0807">Transducer</keyword>
<feature type="transmembrane region" description="Helical" evidence="10">
    <location>
        <begin position="61"/>
        <end position="86"/>
    </location>
</feature>
<evidence type="ECO:0000256" key="8">
    <source>
        <dbReference type="ARBA" id="ARBA00023224"/>
    </source>
</evidence>
<evidence type="ECO:0000256" key="1">
    <source>
        <dbReference type="ARBA" id="ARBA00004651"/>
    </source>
</evidence>
<feature type="transmembrane region" description="Helical" evidence="10">
    <location>
        <begin position="203"/>
        <end position="224"/>
    </location>
</feature>
<dbReference type="EMBL" id="JAACNH010000003">
    <property type="protein sequence ID" value="KAG8448519.1"/>
    <property type="molecule type" value="Genomic_DNA"/>
</dbReference>
<dbReference type="PROSITE" id="PS50262">
    <property type="entry name" value="G_PROTEIN_RECEP_F1_2"/>
    <property type="match status" value="1"/>
</dbReference>
<dbReference type="PROSITE" id="PS00237">
    <property type="entry name" value="G_PROTEIN_RECEP_F1_1"/>
    <property type="match status" value="1"/>
</dbReference>
<accession>A0A8T2JTF2</accession>
<feature type="transmembrane region" description="Helical" evidence="10">
    <location>
        <begin position="98"/>
        <end position="119"/>
    </location>
</feature>
<evidence type="ECO:0000256" key="2">
    <source>
        <dbReference type="ARBA" id="ARBA00022475"/>
    </source>
</evidence>
<evidence type="ECO:0000256" key="6">
    <source>
        <dbReference type="ARBA" id="ARBA00023136"/>
    </source>
</evidence>
<dbReference type="PANTHER" id="PTHR48001">
    <property type="entry name" value="OLFACTORY RECEPTOR"/>
    <property type="match status" value="1"/>
</dbReference>
<keyword evidence="2 10" id="KW-1003">Cell membrane</keyword>
<dbReference type="SUPFAM" id="SSF81321">
    <property type="entry name" value="Family A G protein-coupled receptor-like"/>
    <property type="match status" value="1"/>
</dbReference>
<evidence type="ECO:0000256" key="5">
    <source>
        <dbReference type="ARBA" id="ARBA00023040"/>
    </source>
</evidence>
<dbReference type="InterPro" id="IPR000725">
    <property type="entry name" value="Olfact_rcpt"/>
</dbReference>
<feature type="transmembrane region" description="Helical" evidence="10">
    <location>
        <begin position="236"/>
        <end position="259"/>
    </location>
</feature>
<keyword evidence="6 10" id="KW-0472">Membrane</keyword>
<feature type="domain" description="G-protein coupled receptors family 1 profile" evidence="11">
    <location>
        <begin position="40"/>
        <end position="289"/>
    </location>
</feature>
<keyword evidence="7 9" id="KW-0675">Receptor</keyword>
<dbReference type="AlphaFoldDB" id="A0A8T2JTF2"/>
<dbReference type="PRINTS" id="PR00237">
    <property type="entry name" value="GPCRRHODOPSN"/>
</dbReference>
<sequence length="317" mass="35364">MPNTSTSFEHFSLLGFSDFPSLYPYLLLVFLTMYLVTLMGNIVILSCIVYEQKLHSPMYFFLSNLSLVDICFTSSTVSTLLSSLLFNKHSISFNACMAQMFCFVSFGNLENNLLAVMAYDRYMAICNPLHYHVKMKNSLCVTLACTSFVAACSHSLLHTVMVATLQYTGVKQVNHFFCEISQVLSISDSDTTLNFLLIVTEGAVSVGAPFICIILSYMWILMAIVQMQSAEGRYKVFSTCSSHLTAVCLFYGTIVSVYFRPSASASVVSSRLATIGHTLLTPMLNPFIYGLRNNAIKTVVKKLIWRNMSTSFPGNKR</sequence>
<evidence type="ECO:0000256" key="4">
    <source>
        <dbReference type="ARBA" id="ARBA00022989"/>
    </source>
</evidence>
<feature type="transmembrane region" description="Helical" evidence="10">
    <location>
        <begin position="22"/>
        <end position="49"/>
    </location>
</feature>
<organism evidence="12 13">
    <name type="scientific">Hymenochirus boettgeri</name>
    <name type="common">Congo dwarf clawed frog</name>
    <dbReference type="NCBI Taxonomy" id="247094"/>
    <lineage>
        <taxon>Eukaryota</taxon>
        <taxon>Metazoa</taxon>
        <taxon>Chordata</taxon>
        <taxon>Craniata</taxon>
        <taxon>Vertebrata</taxon>
        <taxon>Euteleostomi</taxon>
        <taxon>Amphibia</taxon>
        <taxon>Batrachia</taxon>
        <taxon>Anura</taxon>
        <taxon>Pipoidea</taxon>
        <taxon>Pipidae</taxon>
        <taxon>Pipinae</taxon>
        <taxon>Hymenochirus</taxon>
    </lineage>
</organism>
<keyword evidence="10" id="KW-0552">Olfaction</keyword>
<dbReference type="Pfam" id="PF13853">
    <property type="entry name" value="7tm_4"/>
    <property type="match status" value="1"/>
</dbReference>
<feature type="transmembrane region" description="Helical" evidence="10">
    <location>
        <begin position="271"/>
        <end position="291"/>
    </location>
</feature>
<gene>
    <name evidence="12" type="ORF">GDO86_015564</name>
</gene>
<dbReference type="OrthoDB" id="9444602at2759"/>
<proteinExistence type="inferred from homology"/>
<dbReference type="PRINTS" id="PR00245">
    <property type="entry name" value="OLFACTORYR"/>
</dbReference>
<evidence type="ECO:0000256" key="7">
    <source>
        <dbReference type="ARBA" id="ARBA00023170"/>
    </source>
</evidence>
<evidence type="ECO:0000256" key="10">
    <source>
        <dbReference type="RuleBase" id="RU363047"/>
    </source>
</evidence>
<evidence type="ECO:0000313" key="12">
    <source>
        <dbReference type="EMBL" id="KAG8448519.1"/>
    </source>
</evidence>
<evidence type="ECO:0000313" key="13">
    <source>
        <dbReference type="Proteomes" id="UP000812440"/>
    </source>
</evidence>
<dbReference type="GO" id="GO:0004930">
    <property type="term" value="F:G protein-coupled receptor activity"/>
    <property type="evidence" value="ECO:0007669"/>
    <property type="project" value="UniProtKB-KW"/>
</dbReference>
<protein>
    <recommendedName>
        <fullName evidence="10">Olfactory receptor</fullName>
    </recommendedName>
</protein>
<feature type="transmembrane region" description="Helical" evidence="10">
    <location>
        <begin position="139"/>
        <end position="157"/>
    </location>
</feature>
<evidence type="ECO:0000256" key="3">
    <source>
        <dbReference type="ARBA" id="ARBA00022692"/>
    </source>
</evidence>
<reference evidence="12" key="1">
    <citation type="thesis" date="2020" institute="ProQuest LLC" country="789 East Eisenhower Parkway, Ann Arbor, MI, USA">
        <title>Comparative Genomics and Chromosome Evolution.</title>
        <authorList>
            <person name="Mudd A.B."/>
        </authorList>
    </citation>
    <scope>NUCLEOTIDE SEQUENCE</scope>
    <source>
        <strain evidence="12">Female2</strain>
        <tissue evidence="12">Blood</tissue>
    </source>
</reference>
<name>A0A8T2JTF2_9PIPI</name>
<dbReference type="InterPro" id="IPR017452">
    <property type="entry name" value="GPCR_Rhodpsn_7TM"/>
</dbReference>
<dbReference type="GO" id="GO:0005886">
    <property type="term" value="C:plasma membrane"/>
    <property type="evidence" value="ECO:0007669"/>
    <property type="project" value="UniProtKB-SubCell"/>
</dbReference>
<comment type="caution">
    <text evidence="12">The sequence shown here is derived from an EMBL/GenBank/DDBJ whole genome shotgun (WGS) entry which is preliminary data.</text>
</comment>
<dbReference type="GO" id="GO:0004984">
    <property type="term" value="F:olfactory receptor activity"/>
    <property type="evidence" value="ECO:0007669"/>
    <property type="project" value="InterPro"/>
</dbReference>
<evidence type="ECO:0000259" key="11">
    <source>
        <dbReference type="PROSITE" id="PS50262"/>
    </source>
</evidence>
<keyword evidence="5 9" id="KW-0297">G-protein coupled receptor</keyword>
<comment type="similarity">
    <text evidence="9">Belongs to the G-protein coupled receptor 1 family.</text>
</comment>